<comment type="subcellular location">
    <subcellularLocation>
        <location evidence="1">Cytoplasm</location>
    </subcellularLocation>
</comment>
<feature type="compositionally biased region" description="Basic and acidic residues" evidence="3">
    <location>
        <begin position="190"/>
        <end position="250"/>
    </location>
</feature>
<feature type="region of interest" description="Disordered" evidence="3">
    <location>
        <begin position="674"/>
        <end position="696"/>
    </location>
</feature>
<protein>
    <submittedName>
        <fullName evidence="4">Eukaryotic translation initiation factor 4E transporter</fullName>
    </submittedName>
</protein>
<dbReference type="Pfam" id="PF10477">
    <property type="entry name" value="EIF4E-T"/>
    <property type="match status" value="1"/>
</dbReference>
<feature type="region of interest" description="Disordered" evidence="3">
    <location>
        <begin position="856"/>
        <end position="926"/>
    </location>
</feature>
<comment type="caution">
    <text evidence="4">The sequence shown here is derived from an EMBL/GenBank/DDBJ whole genome shotgun (WGS) entry which is preliminary data.</text>
</comment>
<feature type="compositionally biased region" description="Basic and acidic residues" evidence="3">
    <location>
        <begin position="170"/>
        <end position="182"/>
    </location>
</feature>
<reference evidence="4" key="1">
    <citation type="submission" date="2020-08" db="EMBL/GenBank/DDBJ databases">
        <title>Multicomponent nature underlies the extraordinary mechanical properties of spider dragline silk.</title>
        <authorList>
            <person name="Kono N."/>
            <person name="Nakamura H."/>
            <person name="Mori M."/>
            <person name="Yoshida Y."/>
            <person name="Ohtoshi R."/>
            <person name="Malay A.D."/>
            <person name="Moran D.A.P."/>
            <person name="Tomita M."/>
            <person name="Numata K."/>
            <person name="Arakawa K."/>
        </authorList>
    </citation>
    <scope>NUCLEOTIDE SEQUENCE</scope>
</reference>
<dbReference type="OrthoDB" id="6427686at2759"/>
<feature type="compositionally biased region" description="Polar residues" evidence="3">
    <location>
        <begin position="64"/>
        <end position="73"/>
    </location>
</feature>
<keyword evidence="2" id="KW-0963">Cytoplasm</keyword>
<keyword evidence="4" id="KW-0648">Protein biosynthesis</keyword>
<dbReference type="GO" id="GO:0036464">
    <property type="term" value="C:cytoplasmic ribonucleoprotein granule"/>
    <property type="evidence" value="ECO:0007669"/>
    <property type="project" value="UniProtKB-ARBA"/>
</dbReference>
<dbReference type="PANTHER" id="PTHR12269">
    <property type="entry name" value="EUKARYOTIC TRANSLATION INITIATION FACTOR 4E TRANSPORTER"/>
    <property type="match status" value="1"/>
</dbReference>
<organism evidence="4 5">
    <name type="scientific">Nephila pilipes</name>
    <name type="common">Giant wood spider</name>
    <name type="synonym">Nephila maculata</name>
    <dbReference type="NCBI Taxonomy" id="299642"/>
    <lineage>
        <taxon>Eukaryota</taxon>
        <taxon>Metazoa</taxon>
        <taxon>Ecdysozoa</taxon>
        <taxon>Arthropoda</taxon>
        <taxon>Chelicerata</taxon>
        <taxon>Arachnida</taxon>
        <taxon>Araneae</taxon>
        <taxon>Araneomorphae</taxon>
        <taxon>Entelegynae</taxon>
        <taxon>Araneoidea</taxon>
        <taxon>Nephilidae</taxon>
        <taxon>Nephila</taxon>
    </lineage>
</organism>
<feature type="compositionally biased region" description="Basic and acidic residues" evidence="3">
    <location>
        <begin position="273"/>
        <end position="283"/>
    </location>
</feature>
<dbReference type="EMBL" id="BMAW01003541">
    <property type="protein sequence ID" value="GFS84205.1"/>
    <property type="molecule type" value="Genomic_DNA"/>
</dbReference>
<feature type="compositionally biased region" description="Basic and acidic residues" evidence="3">
    <location>
        <begin position="901"/>
        <end position="912"/>
    </location>
</feature>
<dbReference type="GO" id="GO:0005634">
    <property type="term" value="C:nucleus"/>
    <property type="evidence" value="ECO:0007669"/>
    <property type="project" value="TreeGrafter"/>
</dbReference>
<dbReference type="InterPro" id="IPR018862">
    <property type="entry name" value="eIF4E-T"/>
</dbReference>
<accession>A0A8X6MYB8</accession>
<evidence type="ECO:0000313" key="5">
    <source>
        <dbReference type="Proteomes" id="UP000887013"/>
    </source>
</evidence>
<dbReference type="AlphaFoldDB" id="A0A8X6MYB8"/>
<feature type="compositionally biased region" description="Basic and acidic residues" evidence="3">
    <location>
        <begin position="88"/>
        <end position="140"/>
    </location>
</feature>
<keyword evidence="5" id="KW-1185">Reference proteome</keyword>
<dbReference type="Proteomes" id="UP000887013">
    <property type="component" value="Unassembled WGS sequence"/>
</dbReference>
<feature type="compositionally biased region" description="Low complexity" evidence="3">
    <location>
        <begin position="33"/>
        <end position="49"/>
    </location>
</feature>
<name>A0A8X6MYB8_NEPPI</name>
<feature type="compositionally biased region" description="Polar residues" evidence="3">
    <location>
        <begin position="865"/>
        <end position="876"/>
    </location>
</feature>
<feature type="region of interest" description="Disordered" evidence="3">
    <location>
        <begin position="1"/>
        <end position="350"/>
    </location>
</feature>
<dbReference type="PANTHER" id="PTHR12269:SF1">
    <property type="entry name" value="EUKARYOTIC TRANSLATION INITIATION FACTOR 4E TRANSPORTER"/>
    <property type="match status" value="1"/>
</dbReference>
<feature type="compositionally biased region" description="Basic and acidic residues" evidence="3">
    <location>
        <begin position="299"/>
        <end position="340"/>
    </location>
</feature>
<evidence type="ECO:0000313" key="4">
    <source>
        <dbReference type="EMBL" id="GFS84205.1"/>
    </source>
</evidence>
<evidence type="ECO:0000256" key="2">
    <source>
        <dbReference type="ARBA" id="ARBA00022490"/>
    </source>
</evidence>
<feature type="compositionally biased region" description="Low complexity" evidence="3">
    <location>
        <begin position="674"/>
        <end position="688"/>
    </location>
</feature>
<dbReference type="GO" id="GO:0003743">
    <property type="term" value="F:translation initiation factor activity"/>
    <property type="evidence" value="ECO:0007669"/>
    <property type="project" value="UniProtKB-KW"/>
</dbReference>
<keyword evidence="4" id="KW-0396">Initiation factor</keyword>
<feature type="compositionally biased region" description="Basic residues" evidence="3">
    <location>
        <begin position="284"/>
        <end position="298"/>
    </location>
</feature>
<gene>
    <name evidence="4" type="primary">Eif4enif1</name>
    <name evidence="4" type="ORF">NPIL_57051</name>
</gene>
<evidence type="ECO:0000256" key="3">
    <source>
        <dbReference type="SAM" id="MobiDB-lite"/>
    </source>
</evidence>
<dbReference type="GO" id="GO:0003729">
    <property type="term" value="F:mRNA binding"/>
    <property type="evidence" value="ECO:0007669"/>
    <property type="project" value="TreeGrafter"/>
</dbReference>
<dbReference type="GO" id="GO:0017148">
    <property type="term" value="P:negative regulation of translation"/>
    <property type="evidence" value="ECO:0007669"/>
    <property type="project" value="TreeGrafter"/>
</dbReference>
<evidence type="ECO:0000256" key="1">
    <source>
        <dbReference type="ARBA" id="ARBA00004496"/>
    </source>
</evidence>
<proteinExistence type="predicted"/>
<sequence>MAMVRQLTEGEIVNGSTPEDDGQSSEPTKCLNSRPPSRSSSAGSKRNSPTLPALQYSKEELMKYSNSPLSKTWPSRLDPAYNNATGKWDPERWFMNHRSDRLMPLDEPRSKRERQEDGIVSHKRKSSDPKERIKEEKDDIVLSPQRRSFGTGCHVIQQSSLARRPGSPTDGRDSESFREPSRRIGSGRIITRDRDQRDWDRDREYGYGSRSDRRDRFDQDDSDKDLRRYSGRYNRSDRRSRGGRGDRIDEVEPEWFSGGPTSQSETIELVGFEDPHNDGEGRKPAKKKRSKQNSRRSSLKSDEGERTETVQAEDKGSQKKNSEPKQEEVKQTIAEVKEMEEAQDSNKSANTGFDLDQLFKMDWISGLPSLIQNEAPPENTDKEIGCSRFSQWFRKESPVPEGNESGNNSRRSSLHEELIVNVLNSIVEPQITIPSPTENSSDNYFAPISPALSHSPNYALPQKMPSSTSKDIMEILQSANSGSESSINGVTRKEPPKTVQELEANLKRIVLGDKKKPLEEKSAFDKLLQHMSDSNNQQAASLSMGPLDKSKALQEQDLLQDMLGGAQRSSPPVQKPFNMFEDKQTIFKMPSGVSSSAYSQQNQSSQNDAFVHLLQQKQQEQLQQMQHQQMQEQHQLQNHLQQNHQHNQNVGMQGFTLDVLSKILNNQAQTAISPVSPGLQQSSSGQSLNRNDQNSIQYQRQQELLSSILKQQQQQQQHSVHNLTQRNVLQSLQQRRCPSAKEIPIQQTLALPTLGISPRQSPMPIDTISSAISNQGRVPSPLVFGQQPPALSHAPAPIHGTALVQAMSQTSASPNTLQVQNPVVLQRVPSPQELAVHTQSILQNALIKRKLEEQKENYRKRQEAQRSSSPVSTNKNGIGASPLKGLSPTIAFTPTSVMRKIQSEKTENKEQKITQQNGTKFPGSGDIRVSDISQSYQKMNSSGLSNVGISTGIDCNFGTINNSLSSSHNTSSLHQGPRAVHGQAMSQPRSIHGVMNSVTPSLPMPNQGRPIVKVGMNQPINPSSELSRSGLMSNKANVSHKSFLSSNNQAHNVHHDDSNFDVMNKYQWSQLSRQQNVSSVPAAQLQMAATYAALNRPNMNAHHASLMRPVNIASAANVSSSNINFPMLRNTVQNPIRAQSSPINQLSHLGQIAALHMQRNAIDSRQLQALAQSQRIHPAALQHLLMNSQNQVTTAQAQVVGGFPGNRESKHQHLLPGQPGTNRQSPVNLAKWFGNDVLKQKMPEMPPTTQQKALLVEEIERQQQQSTAVHN</sequence>